<dbReference type="GeneID" id="16606216"/>
<gene>
    <name evidence="1" type="ORF">psal_cds_577</name>
</gene>
<evidence type="ECO:0000313" key="1">
    <source>
        <dbReference type="EMBL" id="AGO84429.1"/>
    </source>
</evidence>
<name>S4VV26_9VIRU</name>
<dbReference type="Proteomes" id="UP000204584">
    <property type="component" value="Segment"/>
</dbReference>
<protein>
    <submittedName>
        <fullName evidence="1">Uncharacterized protein</fullName>
    </submittedName>
</protein>
<organism evidence="1 2">
    <name type="scientific">Pandoravirus salinus</name>
    <dbReference type="NCBI Taxonomy" id="1349410"/>
    <lineage>
        <taxon>Viruses</taxon>
        <taxon>Pandoravirus</taxon>
    </lineage>
</organism>
<proteinExistence type="predicted"/>
<reference evidence="1 2" key="1">
    <citation type="journal article" date="2013" name="Science">
        <title>Pandoraviruses: amoeba viruses with genomes up to 2.5 Mb reaching that of parasitic eukaryotes.</title>
        <authorList>
            <person name="Philippe N."/>
            <person name="Legendre M."/>
            <person name="Doutre G."/>
            <person name="Coute Y."/>
            <person name="Poirot O."/>
            <person name="Lescot M."/>
            <person name="Arslan D."/>
            <person name="Seltzer V."/>
            <person name="Bertaux L."/>
            <person name="Bruley C."/>
            <person name="Garin J."/>
            <person name="Claverie J.M."/>
            <person name="Abergel C."/>
        </authorList>
    </citation>
    <scope>NUCLEOTIDE SEQUENCE [LARGE SCALE GENOMIC DNA]</scope>
</reference>
<accession>S4VV26</accession>
<dbReference type="RefSeq" id="YP_008437500.1">
    <property type="nucleotide sequence ID" value="NC_022098.1"/>
</dbReference>
<evidence type="ECO:0000313" key="2">
    <source>
        <dbReference type="Proteomes" id="UP000204584"/>
    </source>
</evidence>
<keyword evidence="2" id="KW-1185">Reference proteome</keyword>
<dbReference type="KEGG" id="vg:16606216"/>
<sequence>MSRAVDAPTRPYLCSGVVLCASQQAVLLGPIWCEPGARSQCLTLTGDRLYSGQRDPSIAQMVARPCSTPAAHGGRASGSVASYQVASHGQTKMVAGGAYACGACRDGSDVCKNVQRRQCGPCVSY</sequence>
<dbReference type="EMBL" id="KC977571">
    <property type="protein sequence ID" value="AGO84429.1"/>
    <property type="molecule type" value="Genomic_DNA"/>
</dbReference>